<dbReference type="SUPFAM" id="SSF57501">
    <property type="entry name" value="Cystine-knot cytokines"/>
    <property type="match status" value="1"/>
</dbReference>
<organism evidence="1 2">
    <name type="scientific">Habropoda laboriosa</name>
    <dbReference type="NCBI Taxonomy" id="597456"/>
    <lineage>
        <taxon>Eukaryota</taxon>
        <taxon>Metazoa</taxon>
        <taxon>Ecdysozoa</taxon>
        <taxon>Arthropoda</taxon>
        <taxon>Hexapoda</taxon>
        <taxon>Insecta</taxon>
        <taxon>Pterygota</taxon>
        <taxon>Neoptera</taxon>
        <taxon>Endopterygota</taxon>
        <taxon>Hymenoptera</taxon>
        <taxon>Apocrita</taxon>
        <taxon>Aculeata</taxon>
        <taxon>Apoidea</taxon>
        <taxon>Anthophila</taxon>
        <taxon>Apidae</taxon>
        <taxon>Habropoda</taxon>
    </lineage>
</organism>
<accession>A0A0L7QVN3</accession>
<gene>
    <name evidence="1" type="ORF">WH47_04242</name>
</gene>
<dbReference type="AlphaFoldDB" id="A0A0L7QVN3"/>
<reference evidence="1 2" key="1">
    <citation type="submission" date="2015-07" db="EMBL/GenBank/DDBJ databases">
        <title>The genome of Habropoda laboriosa.</title>
        <authorList>
            <person name="Pan H."/>
            <person name="Kapheim K."/>
        </authorList>
    </citation>
    <scope>NUCLEOTIDE SEQUENCE [LARGE SCALE GENOMIC DNA]</scope>
    <source>
        <strain evidence="1">0110345459</strain>
    </source>
</reference>
<evidence type="ECO:0000313" key="1">
    <source>
        <dbReference type="EMBL" id="KOC62581.1"/>
    </source>
</evidence>
<protein>
    <submittedName>
        <fullName evidence="1">Uncharacterized protein</fullName>
    </submittedName>
</protein>
<dbReference type="GO" id="GO:0018445">
    <property type="term" value="F:prothoracicotrophic hormone activity"/>
    <property type="evidence" value="ECO:0007669"/>
    <property type="project" value="TreeGrafter"/>
</dbReference>
<dbReference type="EMBL" id="KQ414727">
    <property type="protein sequence ID" value="KOC62581.1"/>
    <property type="molecule type" value="Genomic_DNA"/>
</dbReference>
<keyword evidence="2" id="KW-1185">Reference proteome</keyword>
<evidence type="ECO:0000313" key="2">
    <source>
        <dbReference type="Proteomes" id="UP000053825"/>
    </source>
</evidence>
<dbReference type="PANTHER" id="PTHR39940">
    <property type="entry name" value="PROTHORACICOTROPIC HORMONE, ISOFORM F"/>
    <property type="match status" value="1"/>
</dbReference>
<dbReference type="Gene3D" id="2.10.90.10">
    <property type="entry name" value="Cystine-knot cytokines"/>
    <property type="match status" value="1"/>
</dbReference>
<dbReference type="Proteomes" id="UP000053825">
    <property type="component" value="Unassembled WGS sequence"/>
</dbReference>
<feature type="non-terminal residue" evidence="1">
    <location>
        <position position="1"/>
    </location>
</feature>
<dbReference type="PANTHER" id="PTHR39940:SF1">
    <property type="entry name" value="PROTHORACICOTROPIC HORMONE, ISOFORM F"/>
    <property type="match status" value="1"/>
</dbReference>
<proteinExistence type="predicted"/>
<dbReference type="InterPro" id="IPR029034">
    <property type="entry name" value="Cystine-knot_cytokine"/>
</dbReference>
<dbReference type="InterPro" id="IPR052876">
    <property type="entry name" value="Insect_Hormone_Regulators"/>
</dbReference>
<dbReference type="OrthoDB" id="5950649at2759"/>
<dbReference type="STRING" id="597456.A0A0L7QVN3"/>
<sequence length="193" mass="22609">SKTTMYRWFQEMLLHQQLQVVEPSTRHRRWQEEQQRSFQPETAEILEERSSWTGNIGNRLPFAVLEASPEQRKRIADSEALGPAWIRIPARSTCSCESQYEIRDLGDGHYPRYLTAAHCKPKTCQSKFHSCRLLYYMVHVLRPREATTLSKDWYMNDSTLLETPLPESLRSKWQLKPISVAVACVPTSENRRN</sequence>
<name>A0A0L7QVN3_9HYME</name>